<proteinExistence type="predicted"/>
<evidence type="ECO:0000313" key="7">
    <source>
        <dbReference type="Proteomes" id="UP001164746"/>
    </source>
</evidence>
<evidence type="ECO:0000313" key="6">
    <source>
        <dbReference type="EMBL" id="WAR05154.1"/>
    </source>
</evidence>
<reference evidence="6" key="1">
    <citation type="submission" date="2022-11" db="EMBL/GenBank/DDBJ databases">
        <title>Centuries of genome instability and evolution in soft-shell clam transmissible cancer (bioRxiv).</title>
        <authorList>
            <person name="Hart S.F.M."/>
            <person name="Yonemitsu M.A."/>
            <person name="Giersch R.M."/>
            <person name="Beal B.F."/>
            <person name="Arriagada G."/>
            <person name="Davis B.W."/>
            <person name="Ostrander E.A."/>
            <person name="Goff S.P."/>
            <person name="Metzger M.J."/>
        </authorList>
    </citation>
    <scope>NUCLEOTIDE SEQUENCE</scope>
    <source>
        <strain evidence="6">MELC-2E11</strain>
        <tissue evidence="6">Siphon/mantle</tissue>
    </source>
</reference>
<feature type="transmembrane region" description="Helical" evidence="5">
    <location>
        <begin position="12"/>
        <end position="34"/>
    </location>
</feature>
<evidence type="ECO:0000256" key="1">
    <source>
        <dbReference type="ARBA" id="ARBA00004141"/>
    </source>
</evidence>
<accession>A0ABY7E7M2</accession>
<dbReference type="Gene3D" id="1.20.140.150">
    <property type="match status" value="1"/>
</dbReference>
<evidence type="ECO:0000256" key="2">
    <source>
        <dbReference type="ARBA" id="ARBA00022692"/>
    </source>
</evidence>
<name>A0ABY7E7M2_MYAAR</name>
<organism evidence="6 7">
    <name type="scientific">Mya arenaria</name>
    <name type="common">Soft-shell clam</name>
    <dbReference type="NCBI Taxonomy" id="6604"/>
    <lineage>
        <taxon>Eukaryota</taxon>
        <taxon>Metazoa</taxon>
        <taxon>Spiralia</taxon>
        <taxon>Lophotrochozoa</taxon>
        <taxon>Mollusca</taxon>
        <taxon>Bivalvia</taxon>
        <taxon>Autobranchia</taxon>
        <taxon>Heteroconchia</taxon>
        <taxon>Euheterodonta</taxon>
        <taxon>Imparidentia</taxon>
        <taxon>Neoheterodontei</taxon>
        <taxon>Myida</taxon>
        <taxon>Myoidea</taxon>
        <taxon>Myidae</taxon>
        <taxon>Mya</taxon>
    </lineage>
</organism>
<keyword evidence="4 5" id="KW-0472">Membrane</keyword>
<dbReference type="Pfam" id="PF00822">
    <property type="entry name" value="PMP22_Claudin"/>
    <property type="match status" value="1"/>
</dbReference>
<comment type="subcellular location">
    <subcellularLocation>
        <location evidence="1">Membrane</location>
        <topology evidence="1">Multi-pass membrane protein</topology>
    </subcellularLocation>
</comment>
<feature type="transmembrane region" description="Helical" evidence="5">
    <location>
        <begin position="82"/>
        <end position="101"/>
    </location>
</feature>
<evidence type="ECO:0000256" key="3">
    <source>
        <dbReference type="ARBA" id="ARBA00022989"/>
    </source>
</evidence>
<keyword evidence="7" id="KW-1185">Reference proteome</keyword>
<dbReference type="Proteomes" id="UP001164746">
    <property type="component" value="Chromosome 5"/>
</dbReference>
<dbReference type="EMBL" id="CP111016">
    <property type="protein sequence ID" value="WAR05154.1"/>
    <property type="molecule type" value="Genomic_DNA"/>
</dbReference>
<keyword evidence="3 5" id="KW-1133">Transmembrane helix</keyword>
<dbReference type="InterPro" id="IPR004031">
    <property type="entry name" value="PMP22/EMP/MP20/Claudin"/>
</dbReference>
<evidence type="ECO:0000256" key="5">
    <source>
        <dbReference type="SAM" id="Phobius"/>
    </source>
</evidence>
<evidence type="ECO:0000256" key="4">
    <source>
        <dbReference type="ARBA" id="ARBA00023136"/>
    </source>
</evidence>
<sequence>MGFGNSSLFLKITFVLLIVAFVIQLLALAIPYWFSADNSGVETYGSLFRGCSKVNANSNSYKSCGKFKNLTSWWEATQAFEVIGILLIIAALILVIVVIFVKDMKVDAFFWV</sequence>
<protein>
    <submittedName>
        <fullName evidence="6">Uncharacterized protein</fullName>
    </submittedName>
</protein>
<gene>
    <name evidence="6" type="ORF">MAR_020523</name>
</gene>
<keyword evidence="2 5" id="KW-0812">Transmembrane</keyword>